<evidence type="ECO:0000256" key="3">
    <source>
        <dbReference type="ARBA" id="ARBA00022496"/>
    </source>
</evidence>
<evidence type="ECO:0000256" key="2">
    <source>
        <dbReference type="ARBA" id="ARBA00022475"/>
    </source>
</evidence>
<dbReference type="AlphaFoldDB" id="A0A1W0D619"/>
<dbReference type="RefSeq" id="WP_081554994.1">
    <property type="nucleotide sequence ID" value="NZ_MUKV01000005.1"/>
</dbReference>
<name>A0A1W0D619_9NEIS</name>
<keyword evidence="4" id="KW-0547">Nucleotide-binding</keyword>
<dbReference type="PROSITE" id="PS50893">
    <property type="entry name" value="ABC_TRANSPORTER_2"/>
    <property type="match status" value="1"/>
</dbReference>
<keyword evidence="1" id="KW-0813">Transport</keyword>
<dbReference type="GO" id="GO:0016887">
    <property type="term" value="F:ATP hydrolysis activity"/>
    <property type="evidence" value="ECO:0007669"/>
    <property type="project" value="InterPro"/>
</dbReference>
<dbReference type="InterPro" id="IPR015853">
    <property type="entry name" value="ABC_transpr_FbpC"/>
</dbReference>
<evidence type="ECO:0000256" key="7">
    <source>
        <dbReference type="ARBA" id="ARBA00023065"/>
    </source>
</evidence>
<evidence type="ECO:0000256" key="1">
    <source>
        <dbReference type="ARBA" id="ARBA00022448"/>
    </source>
</evidence>
<dbReference type="SMART" id="SM00382">
    <property type="entry name" value="AAA"/>
    <property type="match status" value="1"/>
</dbReference>
<dbReference type="GO" id="GO:0016020">
    <property type="term" value="C:membrane"/>
    <property type="evidence" value="ECO:0007669"/>
    <property type="project" value="InterPro"/>
</dbReference>
<feature type="domain" description="ABC transporter" evidence="9">
    <location>
        <begin position="2"/>
        <end position="232"/>
    </location>
</feature>
<dbReference type="InterPro" id="IPR050093">
    <property type="entry name" value="ABC_SmlMolc_Importer"/>
</dbReference>
<dbReference type="GO" id="GO:0015408">
    <property type="term" value="F:ABC-type ferric iron transporter activity"/>
    <property type="evidence" value="ECO:0007669"/>
    <property type="project" value="InterPro"/>
</dbReference>
<dbReference type="FunFam" id="3.40.50.300:FF:000425">
    <property type="entry name" value="Probable ABC transporter, ATP-binding subunit"/>
    <property type="match status" value="1"/>
</dbReference>
<keyword evidence="3" id="KW-0410">Iron transport</keyword>
<keyword evidence="6" id="KW-0408">Iron</keyword>
<dbReference type="InterPro" id="IPR003593">
    <property type="entry name" value="AAA+_ATPase"/>
</dbReference>
<keyword evidence="2" id="KW-1003">Cell membrane</keyword>
<evidence type="ECO:0000313" key="11">
    <source>
        <dbReference type="Proteomes" id="UP000192721"/>
    </source>
</evidence>
<dbReference type="EMBL" id="MUKV01000005">
    <property type="protein sequence ID" value="OQS42459.1"/>
    <property type="molecule type" value="Genomic_DNA"/>
</dbReference>
<dbReference type="PANTHER" id="PTHR42781:SF4">
    <property type="entry name" value="SPERMIDINE_PUTRESCINE IMPORT ATP-BINDING PROTEIN POTA"/>
    <property type="match status" value="1"/>
</dbReference>
<dbReference type="PROSITE" id="PS00211">
    <property type="entry name" value="ABC_TRANSPORTER_1"/>
    <property type="match status" value="1"/>
</dbReference>
<dbReference type="PANTHER" id="PTHR42781">
    <property type="entry name" value="SPERMIDINE/PUTRESCINE IMPORT ATP-BINDING PROTEIN POTA"/>
    <property type="match status" value="1"/>
</dbReference>
<dbReference type="Proteomes" id="UP000192721">
    <property type="component" value="Unassembled WGS sequence"/>
</dbReference>
<protein>
    <submittedName>
        <fullName evidence="10">ABC transporter ATP-binding protein</fullName>
    </submittedName>
</protein>
<evidence type="ECO:0000313" key="10">
    <source>
        <dbReference type="EMBL" id="OQS42459.1"/>
    </source>
</evidence>
<dbReference type="GO" id="GO:0005524">
    <property type="term" value="F:ATP binding"/>
    <property type="evidence" value="ECO:0007669"/>
    <property type="project" value="UniProtKB-KW"/>
</dbReference>
<accession>A0A1W0D619</accession>
<dbReference type="InterPro" id="IPR003439">
    <property type="entry name" value="ABC_transporter-like_ATP-bd"/>
</dbReference>
<proteinExistence type="predicted"/>
<evidence type="ECO:0000256" key="6">
    <source>
        <dbReference type="ARBA" id="ARBA00023004"/>
    </source>
</evidence>
<dbReference type="Pfam" id="PF00005">
    <property type="entry name" value="ABC_tran"/>
    <property type="match status" value="1"/>
</dbReference>
<dbReference type="InterPro" id="IPR027417">
    <property type="entry name" value="P-loop_NTPase"/>
</dbReference>
<dbReference type="Gene3D" id="3.40.50.300">
    <property type="entry name" value="P-loop containing nucleotide triphosphate hydrolases"/>
    <property type="match status" value="1"/>
</dbReference>
<evidence type="ECO:0000259" key="9">
    <source>
        <dbReference type="PROSITE" id="PS50893"/>
    </source>
</evidence>
<dbReference type="InterPro" id="IPR017871">
    <property type="entry name" value="ABC_transporter-like_CS"/>
</dbReference>
<sequence length="322" mass="34495">MLELIGIEKRFGARVAADGVSLEVAAGETLALLGPSGCGKSSLLKIIAGLLPLDGGAVRFEGEDISRLPPERRGFALMFQDFALFPHLDVAGNVMFGLIERGQSRAQAPREAEAMLERLGLGGYQRRKVWTLSGGEQQRVALARALVTRPRLLLLDEPFSSLDAHLRGQLQGEFTQLLTESGIPAILVTHDREEAFAMASRAAVLHQGRIVQCDAPRHLLARPANAWLARFIGYENVLEHAVVPGRALRLGPQYPPARIESLTWLADGARVEVAAQAGRLSLSLSAREAASLGAELRLGGQFGLGVNAEELIPLPGELSAGS</sequence>
<organism evidence="10 11">
    <name type="scientific">Chromobacterium haemolyticum</name>
    <dbReference type="NCBI Taxonomy" id="394935"/>
    <lineage>
        <taxon>Bacteria</taxon>
        <taxon>Pseudomonadati</taxon>
        <taxon>Pseudomonadota</taxon>
        <taxon>Betaproteobacteria</taxon>
        <taxon>Neisseriales</taxon>
        <taxon>Chromobacteriaceae</taxon>
        <taxon>Chromobacterium</taxon>
    </lineage>
</organism>
<keyword evidence="5 10" id="KW-0067">ATP-binding</keyword>
<dbReference type="SUPFAM" id="SSF52540">
    <property type="entry name" value="P-loop containing nucleoside triphosphate hydrolases"/>
    <property type="match status" value="1"/>
</dbReference>
<gene>
    <name evidence="10" type="ORF">B0T45_06655</name>
</gene>
<dbReference type="GO" id="GO:0015697">
    <property type="term" value="P:quaternary ammonium group transport"/>
    <property type="evidence" value="ECO:0007669"/>
    <property type="project" value="UniProtKB-ARBA"/>
</dbReference>
<keyword evidence="7" id="KW-0406">Ion transport</keyword>
<dbReference type="CDD" id="cd03259">
    <property type="entry name" value="ABC_Carb_Solutes_like"/>
    <property type="match status" value="1"/>
</dbReference>
<reference evidence="10 11" key="1">
    <citation type="submission" date="2017-02" db="EMBL/GenBank/DDBJ databases">
        <title>Chromobacterium haemolyticum H5244.</title>
        <authorList>
            <person name="Gulvik C.A."/>
        </authorList>
    </citation>
    <scope>NUCLEOTIDE SEQUENCE [LARGE SCALE GENOMIC DNA]</scope>
    <source>
        <strain evidence="10 11">H5244</strain>
    </source>
</reference>
<evidence type="ECO:0000256" key="4">
    <source>
        <dbReference type="ARBA" id="ARBA00022741"/>
    </source>
</evidence>
<keyword evidence="8" id="KW-0472">Membrane</keyword>
<evidence type="ECO:0000256" key="5">
    <source>
        <dbReference type="ARBA" id="ARBA00022840"/>
    </source>
</evidence>
<comment type="caution">
    <text evidence="10">The sequence shown here is derived from an EMBL/GenBank/DDBJ whole genome shotgun (WGS) entry which is preliminary data.</text>
</comment>
<evidence type="ECO:0000256" key="8">
    <source>
        <dbReference type="ARBA" id="ARBA00023136"/>
    </source>
</evidence>